<evidence type="ECO:0000256" key="1">
    <source>
        <dbReference type="ARBA" id="ARBA00004370"/>
    </source>
</evidence>
<dbReference type="InterPro" id="IPR000184">
    <property type="entry name" value="Bac_surfAg_D15"/>
</dbReference>
<keyword evidence="2" id="KW-0472">Membrane</keyword>
<comment type="caution">
    <text evidence="4">The sequence shown here is derived from an EMBL/GenBank/DDBJ whole genome shotgun (WGS) entry which is preliminary data.</text>
</comment>
<proteinExistence type="predicted"/>
<reference evidence="4 5" key="1">
    <citation type="journal article" date="2020" name="G3 (Bethesda)">
        <title>Improved Reference Genome for Cyclotella cryptica CCMP332, a Model for Cell Wall Morphogenesis, Salinity Adaptation, and Lipid Production in Diatoms (Bacillariophyta).</title>
        <authorList>
            <person name="Roberts W.R."/>
            <person name="Downey K.M."/>
            <person name="Ruck E.C."/>
            <person name="Traller J.C."/>
            <person name="Alverson A.J."/>
        </authorList>
    </citation>
    <scope>NUCLEOTIDE SEQUENCE [LARGE SCALE GENOMIC DNA]</scope>
    <source>
        <strain evidence="4 5">CCMP332</strain>
    </source>
</reference>
<evidence type="ECO:0000259" key="3">
    <source>
        <dbReference type="Pfam" id="PF01103"/>
    </source>
</evidence>
<keyword evidence="5" id="KW-1185">Reference proteome</keyword>
<organism evidence="4 5">
    <name type="scientific">Cyclotella cryptica</name>
    <dbReference type="NCBI Taxonomy" id="29204"/>
    <lineage>
        <taxon>Eukaryota</taxon>
        <taxon>Sar</taxon>
        <taxon>Stramenopiles</taxon>
        <taxon>Ochrophyta</taxon>
        <taxon>Bacillariophyta</taxon>
        <taxon>Coscinodiscophyceae</taxon>
        <taxon>Thalassiosirophycidae</taxon>
        <taxon>Stephanodiscales</taxon>
        <taxon>Stephanodiscaceae</taxon>
        <taxon>Cyclotella</taxon>
    </lineage>
</organism>
<protein>
    <recommendedName>
        <fullName evidence="3">Bacterial surface antigen (D15) domain-containing protein</fullName>
    </recommendedName>
</protein>
<evidence type="ECO:0000313" key="5">
    <source>
        <dbReference type="Proteomes" id="UP001516023"/>
    </source>
</evidence>
<comment type="subcellular location">
    <subcellularLocation>
        <location evidence="1">Membrane</location>
    </subcellularLocation>
</comment>
<dbReference type="GO" id="GO:0016020">
    <property type="term" value="C:membrane"/>
    <property type="evidence" value="ECO:0007669"/>
    <property type="project" value="UniProtKB-SubCell"/>
</dbReference>
<dbReference type="AlphaFoldDB" id="A0ABD3QU84"/>
<dbReference type="Proteomes" id="UP001516023">
    <property type="component" value="Unassembled WGS sequence"/>
</dbReference>
<sequence>MSNNNHGGQRQQDENLFVQLQRQKQAQLERIRQQQIVQKLNELRATFLSEYPMPLKYPALVTSLDDGDVNGGAANKDSSVRTDQDYINARLLEAGLPLGGGIPDVTPTAMSKMTLSEHNNAVARFVHDLEGTGCYDAVQVYFGSNSQASDDDALEDQTPDSFDVTVRLKEKKWYKLYIGGGVNSEDLSSLGESTGGGMGGAFGGMGAAGALPKLQFETSASLLNVTGFADVSTASYSVDQTGGTSFKFTHDRPLCSWVSKQSSLYDWLMPRDPSMIPPVERERYNEQNGSNLDETRVFLSDDAQFSLGGGSHTTLGVHAALDELDYESTRSYREYSRSVGIRLANHCRGASRGPGVGGPHKSSVAPPESMAGPYLYLDWSARLRDVLPRRHADFPFALDCSREVTCHSGTTLKHSLSGGIYLNGCFTDDRYDPTMGYDAHVMGELSGPPGDVGFLKMKGGCSWHWPLELLQMMILGVREGEQVSSNQDAETRAVIGMTFHSSLNAGVINPLTFGGLCNNHAFSGIPLSDRFYVGGPGQLRGFLPAGIGPRASEGGSNAPGGDSLGGDLFYSSTLATSIPFPNYFSTLRQNGARIFGFANIGTCVSTGGANALLSIPAWSQIMRSSRVAVGGGLSLGSPLGRFEATYAVPVRYGPRDARKSVQFGFGFSFG</sequence>
<dbReference type="Pfam" id="PF01103">
    <property type="entry name" value="Omp85"/>
    <property type="match status" value="1"/>
</dbReference>
<evidence type="ECO:0000256" key="2">
    <source>
        <dbReference type="ARBA" id="ARBA00023136"/>
    </source>
</evidence>
<accession>A0ABD3QU84</accession>
<feature type="domain" description="Bacterial surface antigen (D15)" evidence="3">
    <location>
        <begin position="246"/>
        <end position="669"/>
    </location>
</feature>
<gene>
    <name evidence="4" type="ORF">HJC23_014054</name>
</gene>
<name>A0ABD3QU84_9STRA</name>
<dbReference type="Gene3D" id="2.40.160.50">
    <property type="entry name" value="membrane protein fhac: a member of the omp85/tpsb transporter family"/>
    <property type="match status" value="1"/>
</dbReference>
<evidence type="ECO:0000313" key="4">
    <source>
        <dbReference type="EMBL" id="KAL3803506.1"/>
    </source>
</evidence>
<dbReference type="EMBL" id="JABMIG020000013">
    <property type="protein sequence ID" value="KAL3803506.1"/>
    <property type="molecule type" value="Genomic_DNA"/>
</dbReference>